<feature type="chain" id="PRO_5044843393" description="Spaetzle domain-containing protein" evidence="1">
    <location>
        <begin position="24"/>
        <end position="160"/>
    </location>
</feature>
<comment type="caution">
    <text evidence="2">The sequence shown here is derived from an EMBL/GenBank/DDBJ whole genome shotgun (WGS) entry which is preliminary data.</text>
</comment>
<organism evidence="2 3">
    <name type="scientific">Sinanodonta woodiana</name>
    <name type="common">Chinese pond mussel</name>
    <name type="synonym">Anodonta woodiana</name>
    <dbReference type="NCBI Taxonomy" id="1069815"/>
    <lineage>
        <taxon>Eukaryota</taxon>
        <taxon>Metazoa</taxon>
        <taxon>Spiralia</taxon>
        <taxon>Lophotrochozoa</taxon>
        <taxon>Mollusca</taxon>
        <taxon>Bivalvia</taxon>
        <taxon>Autobranchia</taxon>
        <taxon>Heteroconchia</taxon>
        <taxon>Palaeoheterodonta</taxon>
        <taxon>Unionida</taxon>
        <taxon>Unionoidea</taxon>
        <taxon>Unionidae</taxon>
        <taxon>Unioninae</taxon>
        <taxon>Sinanodonta</taxon>
    </lineage>
</organism>
<keyword evidence="1" id="KW-0732">Signal</keyword>
<keyword evidence="3" id="KW-1185">Reference proteome</keyword>
<dbReference type="Proteomes" id="UP001634394">
    <property type="component" value="Unassembled WGS sequence"/>
</dbReference>
<dbReference type="EMBL" id="JBJQND010000019">
    <property type="protein sequence ID" value="KAL3831358.1"/>
    <property type="molecule type" value="Genomic_DNA"/>
</dbReference>
<feature type="signal peptide" evidence="1">
    <location>
        <begin position="1"/>
        <end position="23"/>
    </location>
</feature>
<accession>A0ABD3T4G6</accession>
<sequence>MLALNGNTLLFLLFLAVLVVIQGNFVHSTFNCKDELDGQWRKTEPFNLELPDIDPVAITKLFPGLFYTEAELMAIETQEDSFREQRLSFETSDYKEILSLPGDGSMCCVTKGGHCPGRCFQEYRQHQVLVCDFKSNRNPPVKFEFFKIPAYCVCKNISPK</sequence>
<evidence type="ECO:0000313" key="2">
    <source>
        <dbReference type="EMBL" id="KAL3831358.1"/>
    </source>
</evidence>
<gene>
    <name evidence="2" type="ORF">ACJMK2_023111</name>
</gene>
<evidence type="ECO:0008006" key="4">
    <source>
        <dbReference type="Google" id="ProtNLM"/>
    </source>
</evidence>
<dbReference type="AlphaFoldDB" id="A0ABD3T4G6"/>
<evidence type="ECO:0000256" key="1">
    <source>
        <dbReference type="SAM" id="SignalP"/>
    </source>
</evidence>
<proteinExistence type="predicted"/>
<evidence type="ECO:0000313" key="3">
    <source>
        <dbReference type="Proteomes" id="UP001634394"/>
    </source>
</evidence>
<protein>
    <recommendedName>
        <fullName evidence="4">Spaetzle domain-containing protein</fullName>
    </recommendedName>
</protein>
<reference evidence="2 3" key="1">
    <citation type="submission" date="2024-11" db="EMBL/GenBank/DDBJ databases">
        <title>Chromosome-level genome assembly of the freshwater bivalve Anodonta woodiana.</title>
        <authorList>
            <person name="Chen X."/>
        </authorList>
    </citation>
    <scope>NUCLEOTIDE SEQUENCE [LARGE SCALE GENOMIC DNA]</scope>
    <source>
        <strain evidence="2">MN2024</strain>
        <tissue evidence="2">Gills</tissue>
    </source>
</reference>
<name>A0ABD3T4G6_SINWO</name>